<proteinExistence type="predicted"/>
<reference evidence="1" key="1">
    <citation type="submission" date="2022-07" db="EMBL/GenBank/DDBJ databases">
        <title>Genome Sequence of Phlebia brevispora.</title>
        <authorList>
            <person name="Buettner E."/>
        </authorList>
    </citation>
    <scope>NUCLEOTIDE SEQUENCE</scope>
    <source>
        <strain evidence="1">MPL23</strain>
    </source>
</reference>
<protein>
    <submittedName>
        <fullName evidence="1">Uncharacterized protein</fullName>
    </submittedName>
</protein>
<keyword evidence="2" id="KW-1185">Reference proteome</keyword>
<gene>
    <name evidence="1" type="ORF">NM688_g7587</name>
</gene>
<accession>A0ACC1S446</accession>
<dbReference type="EMBL" id="JANHOG010001806">
    <property type="protein sequence ID" value="KAJ3531368.1"/>
    <property type="molecule type" value="Genomic_DNA"/>
</dbReference>
<comment type="caution">
    <text evidence="1">The sequence shown here is derived from an EMBL/GenBank/DDBJ whole genome shotgun (WGS) entry which is preliminary data.</text>
</comment>
<evidence type="ECO:0000313" key="2">
    <source>
        <dbReference type="Proteomes" id="UP001148662"/>
    </source>
</evidence>
<dbReference type="Proteomes" id="UP001148662">
    <property type="component" value="Unassembled WGS sequence"/>
</dbReference>
<organism evidence="1 2">
    <name type="scientific">Phlebia brevispora</name>
    <dbReference type="NCBI Taxonomy" id="194682"/>
    <lineage>
        <taxon>Eukaryota</taxon>
        <taxon>Fungi</taxon>
        <taxon>Dikarya</taxon>
        <taxon>Basidiomycota</taxon>
        <taxon>Agaricomycotina</taxon>
        <taxon>Agaricomycetes</taxon>
        <taxon>Polyporales</taxon>
        <taxon>Meruliaceae</taxon>
        <taxon>Phlebia</taxon>
    </lineage>
</organism>
<evidence type="ECO:0000313" key="1">
    <source>
        <dbReference type="EMBL" id="KAJ3531368.1"/>
    </source>
</evidence>
<sequence>MAPRIRIESSEMGPITQIPLEYFVEHVLPPLHPDINVDAVFQKLKRAGKGTRRPITKSGRWWGFGQDPMNTRYSVSRSYVHFPKIIDAIVQYGAPHGFVPCLDFMHNPRPFPTHKTRDDSVFPDAFMLPSGTSKTDVKWADIGVVGEYDKNEPSDSPNSNIKWSVARALEDPRRRFIFGYTVENTSMKLWFFHRTEAIFSTGFNFITDPRTLIHVFLSLLFAEPHELGWDTTMNPIPDPGDNMQYDFTVESSDGSKSLFRSLELIYGGESATRRRRGTRIWKVIRVIDGIPSGEPLVLKDSWIHEESEREGTTLRRIQDCNNTDDFQHNFSTHFLTVVRDGDVILHSSRRPPSRDHSLHHVQVCRRNRQLGNGTSDSSPLSGRKVHYRVVFKERCRPLHLDIPLSDVFRALGQTCAALKILHEAGWVHRDVSMNNVMLDEAGRARLADLEYAKKMGDDSVPEFRVGTVPFMSSEVHSQTYWCGTLEAAPIPRIPRSPQQQTPHNSNNSSSSLSGIHKFAAAAAKRYGPLWRSPSPGNDSAPPPCPPAATGRFPVFRYNPLHDLESVFWIATFFLFNHSPEDTSHAVTKQRKEAANRVLYNQHHHCAIIRLDGTFEEELASLSKPLEALGRMLEMLRSELTAAYYAAEKDITCITSSVASDLHDRFMKILQSMSDLAE</sequence>
<name>A0ACC1S446_9APHY</name>